<feature type="compositionally biased region" description="Basic and acidic residues" evidence="1">
    <location>
        <begin position="86"/>
        <end position="103"/>
    </location>
</feature>
<dbReference type="Proteomes" id="UP000009169">
    <property type="component" value="Unassembled WGS sequence"/>
</dbReference>
<evidence type="ECO:0000313" key="4">
    <source>
        <dbReference type="Proteomes" id="UP000009169"/>
    </source>
</evidence>
<feature type="signal peptide" evidence="2">
    <location>
        <begin position="1"/>
        <end position="19"/>
    </location>
</feature>
<keyword evidence="4" id="KW-1185">Reference proteome</keyword>
<feature type="chain" id="PRO_5003287872" description="Secreted protein" evidence="2">
    <location>
        <begin position="20"/>
        <end position="103"/>
    </location>
</feature>
<sequence>MSLSLTWPVSVAVLGSSTARQSPPPELKFCVRQKVKPPSLSLASWPSVIWSSSQQQKKQRQQKKQKKQKKRLATKKKRRRRRGRRSKDEDQPGETLDRRAAAA</sequence>
<evidence type="ECO:0000313" key="3">
    <source>
        <dbReference type="EMBL" id="EGE01669.1"/>
    </source>
</evidence>
<dbReference type="AlphaFoldDB" id="F2PIA7"/>
<accession>F2PIA7</accession>
<keyword evidence="2" id="KW-0732">Signal</keyword>
<gene>
    <name evidence="3" type="ORF">TEQG_00715</name>
</gene>
<feature type="compositionally biased region" description="Basic residues" evidence="1">
    <location>
        <begin position="57"/>
        <end position="85"/>
    </location>
</feature>
<evidence type="ECO:0008006" key="5">
    <source>
        <dbReference type="Google" id="ProtNLM"/>
    </source>
</evidence>
<dbReference type="VEuPathDB" id="FungiDB:TEQG_00715"/>
<reference evidence="4" key="1">
    <citation type="journal article" date="2012" name="MBio">
        <title>Comparative genome analysis of Trichophyton rubrum and related dermatophytes reveals candidate genes involved in infection.</title>
        <authorList>
            <person name="Martinez D.A."/>
            <person name="Oliver B.G."/>
            <person name="Graeser Y."/>
            <person name="Goldberg J.M."/>
            <person name="Li W."/>
            <person name="Martinez-Rossi N.M."/>
            <person name="Monod M."/>
            <person name="Shelest E."/>
            <person name="Barton R.C."/>
            <person name="Birch E."/>
            <person name="Brakhage A.A."/>
            <person name="Chen Z."/>
            <person name="Gurr S.J."/>
            <person name="Heiman D."/>
            <person name="Heitman J."/>
            <person name="Kosti I."/>
            <person name="Rossi A."/>
            <person name="Saif S."/>
            <person name="Samalova M."/>
            <person name="Saunders C.W."/>
            <person name="Shea T."/>
            <person name="Summerbell R.C."/>
            <person name="Xu J."/>
            <person name="Young S."/>
            <person name="Zeng Q."/>
            <person name="Birren B.W."/>
            <person name="Cuomo C.A."/>
            <person name="White T.C."/>
        </authorList>
    </citation>
    <scope>NUCLEOTIDE SEQUENCE [LARGE SCALE GENOMIC DNA]</scope>
    <source>
        <strain evidence="4">ATCC MYA-4606 / CBS 127.97</strain>
    </source>
</reference>
<evidence type="ECO:0000256" key="2">
    <source>
        <dbReference type="SAM" id="SignalP"/>
    </source>
</evidence>
<dbReference type="EMBL" id="DS995719">
    <property type="protein sequence ID" value="EGE01669.1"/>
    <property type="molecule type" value="Genomic_DNA"/>
</dbReference>
<name>F2PIA7_TRIEC</name>
<proteinExistence type="predicted"/>
<protein>
    <recommendedName>
        <fullName evidence="5">Secreted protein</fullName>
    </recommendedName>
</protein>
<dbReference type="HOGENOM" id="CLU_2265594_0_0_1"/>
<evidence type="ECO:0000256" key="1">
    <source>
        <dbReference type="SAM" id="MobiDB-lite"/>
    </source>
</evidence>
<feature type="region of interest" description="Disordered" evidence="1">
    <location>
        <begin position="49"/>
        <end position="103"/>
    </location>
</feature>
<organism evidence="3 4">
    <name type="scientific">Trichophyton equinum (strain ATCC MYA-4606 / CBS 127.97)</name>
    <name type="common">Horse ringworm fungus</name>
    <dbReference type="NCBI Taxonomy" id="559882"/>
    <lineage>
        <taxon>Eukaryota</taxon>
        <taxon>Fungi</taxon>
        <taxon>Dikarya</taxon>
        <taxon>Ascomycota</taxon>
        <taxon>Pezizomycotina</taxon>
        <taxon>Eurotiomycetes</taxon>
        <taxon>Eurotiomycetidae</taxon>
        <taxon>Onygenales</taxon>
        <taxon>Arthrodermataceae</taxon>
        <taxon>Trichophyton</taxon>
    </lineage>
</organism>